<protein>
    <recommendedName>
        <fullName evidence="2">DUF6630 domain-containing protein</fullName>
    </recommendedName>
</protein>
<feature type="transmembrane region" description="Helical" evidence="1">
    <location>
        <begin position="12"/>
        <end position="34"/>
    </location>
</feature>
<proteinExistence type="predicted"/>
<accession>A0A9D1YAD4</accession>
<evidence type="ECO:0000256" key="1">
    <source>
        <dbReference type="SAM" id="Phobius"/>
    </source>
</evidence>
<dbReference type="Pfam" id="PF20335">
    <property type="entry name" value="DUF6630"/>
    <property type="match status" value="1"/>
</dbReference>
<evidence type="ECO:0000259" key="2">
    <source>
        <dbReference type="Pfam" id="PF20335"/>
    </source>
</evidence>
<comment type="caution">
    <text evidence="3">The sequence shown here is derived from an EMBL/GenBank/DDBJ whole genome shotgun (WGS) entry which is preliminary data.</text>
</comment>
<sequence>MRECRAGRGGVLLALVILVLLCVPTVLFCVYELLLEKGPSGEDPLIYLAGLALFGGLLVFGVHRVVRGLPYISYHEEKVVIHWNEREETVVPWSEFQQEIQVGPLFPSGIVLTQRNPPQGRGKREISVYPTHRGFRAFQSALEAHGILGGGQWPPDINCEEVFHIFTPDVEKTCVEIAQIISQNEKEVVAAFQEGLAAPQQYLAQQEQRLKSQYPLSKEEMKRCVADPWWLMRDVLEQQQVVCTRDWKDELEDFLFFLFGTKRAKAEGLTLDPRYFGLSRAGDIPEWSRLLNGKLADKGLVVGYLGTEADEYTLFLTTQEELDTLERLAYSIHQIISGFN</sequence>
<dbReference type="Proteomes" id="UP000823868">
    <property type="component" value="Unassembled WGS sequence"/>
</dbReference>
<evidence type="ECO:0000313" key="4">
    <source>
        <dbReference type="Proteomes" id="UP000823868"/>
    </source>
</evidence>
<feature type="domain" description="DUF6630" evidence="2">
    <location>
        <begin position="175"/>
        <end position="331"/>
    </location>
</feature>
<keyword evidence="1" id="KW-0812">Transmembrane</keyword>
<dbReference type="InterPro" id="IPR046582">
    <property type="entry name" value="DUF6630"/>
</dbReference>
<reference evidence="3" key="2">
    <citation type="submission" date="2021-04" db="EMBL/GenBank/DDBJ databases">
        <authorList>
            <person name="Gilroy R."/>
        </authorList>
    </citation>
    <scope>NUCLEOTIDE SEQUENCE</scope>
    <source>
        <strain evidence="3">ChiBcec16_6824</strain>
    </source>
</reference>
<dbReference type="EMBL" id="DXDX01000218">
    <property type="protein sequence ID" value="HIY22649.1"/>
    <property type="molecule type" value="Genomic_DNA"/>
</dbReference>
<reference evidence="3" key="1">
    <citation type="journal article" date="2021" name="PeerJ">
        <title>Extensive microbial diversity within the chicken gut microbiome revealed by metagenomics and culture.</title>
        <authorList>
            <person name="Gilroy R."/>
            <person name="Ravi A."/>
            <person name="Getino M."/>
            <person name="Pursley I."/>
            <person name="Horton D.L."/>
            <person name="Alikhan N.F."/>
            <person name="Baker D."/>
            <person name="Gharbi K."/>
            <person name="Hall N."/>
            <person name="Watson M."/>
            <person name="Adriaenssens E.M."/>
            <person name="Foster-Nyarko E."/>
            <person name="Jarju S."/>
            <person name="Secka A."/>
            <person name="Antonio M."/>
            <person name="Oren A."/>
            <person name="Chaudhuri R.R."/>
            <person name="La Ragione R."/>
            <person name="Hildebrand F."/>
            <person name="Pallen M.J."/>
        </authorList>
    </citation>
    <scope>NUCLEOTIDE SEQUENCE</scope>
    <source>
        <strain evidence="3">ChiBcec16_6824</strain>
    </source>
</reference>
<keyword evidence="1" id="KW-1133">Transmembrane helix</keyword>
<name>A0A9D1YAD4_9FIRM</name>
<keyword evidence="1" id="KW-0472">Membrane</keyword>
<organism evidence="3 4">
    <name type="scientific">Candidatus Flavonifractor merdigallinarum</name>
    <dbReference type="NCBI Taxonomy" id="2838589"/>
    <lineage>
        <taxon>Bacteria</taxon>
        <taxon>Bacillati</taxon>
        <taxon>Bacillota</taxon>
        <taxon>Clostridia</taxon>
        <taxon>Eubacteriales</taxon>
        <taxon>Oscillospiraceae</taxon>
        <taxon>Flavonifractor</taxon>
    </lineage>
</organism>
<feature type="transmembrane region" description="Helical" evidence="1">
    <location>
        <begin position="46"/>
        <end position="66"/>
    </location>
</feature>
<gene>
    <name evidence="3" type="ORF">H9841_12220</name>
</gene>
<dbReference type="AlphaFoldDB" id="A0A9D1YAD4"/>
<evidence type="ECO:0000313" key="3">
    <source>
        <dbReference type="EMBL" id="HIY22649.1"/>
    </source>
</evidence>